<comment type="caution">
    <text evidence="3">The sequence shown here is derived from an EMBL/GenBank/DDBJ whole genome shotgun (WGS) entry which is preliminary data.</text>
</comment>
<feature type="transmembrane region" description="Helical" evidence="1">
    <location>
        <begin position="12"/>
        <end position="33"/>
    </location>
</feature>
<proteinExistence type="predicted"/>
<dbReference type="InterPro" id="IPR000014">
    <property type="entry name" value="PAS"/>
</dbReference>
<evidence type="ECO:0000256" key="1">
    <source>
        <dbReference type="SAM" id="Phobius"/>
    </source>
</evidence>
<gene>
    <name evidence="3" type="ORF">LCGC14_0773550</name>
</gene>
<dbReference type="SMART" id="SM00267">
    <property type="entry name" value="GGDEF"/>
    <property type="match status" value="1"/>
</dbReference>
<dbReference type="PROSITE" id="PS50887">
    <property type="entry name" value="GGDEF"/>
    <property type="match status" value="1"/>
</dbReference>
<dbReference type="FunFam" id="3.30.70.270:FF:000001">
    <property type="entry name" value="Diguanylate cyclase domain protein"/>
    <property type="match status" value="1"/>
</dbReference>
<keyword evidence="1" id="KW-1133">Transmembrane helix</keyword>
<dbReference type="EMBL" id="LAZR01001965">
    <property type="protein sequence ID" value="KKN36443.1"/>
    <property type="molecule type" value="Genomic_DNA"/>
</dbReference>
<dbReference type="InterPro" id="IPR000160">
    <property type="entry name" value="GGDEF_dom"/>
</dbReference>
<dbReference type="InterPro" id="IPR043128">
    <property type="entry name" value="Rev_trsase/Diguanyl_cyclase"/>
</dbReference>
<name>A0A0F9T4H7_9ZZZZ</name>
<organism evidence="3">
    <name type="scientific">marine sediment metagenome</name>
    <dbReference type="NCBI Taxonomy" id="412755"/>
    <lineage>
        <taxon>unclassified sequences</taxon>
        <taxon>metagenomes</taxon>
        <taxon>ecological metagenomes</taxon>
    </lineage>
</organism>
<dbReference type="SUPFAM" id="SSF55785">
    <property type="entry name" value="PYP-like sensor domain (PAS domain)"/>
    <property type="match status" value="1"/>
</dbReference>
<evidence type="ECO:0000313" key="3">
    <source>
        <dbReference type="EMBL" id="KKN36443.1"/>
    </source>
</evidence>
<feature type="transmembrane region" description="Helical" evidence="1">
    <location>
        <begin position="144"/>
        <end position="166"/>
    </location>
</feature>
<dbReference type="PANTHER" id="PTHR46663">
    <property type="entry name" value="DIGUANYLATE CYCLASE DGCT-RELATED"/>
    <property type="match status" value="1"/>
</dbReference>
<dbReference type="NCBIfam" id="TIGR00254">
    <property type="entry name" value="GGDEF"/>
    <property type="match status" value="1"/>
</dbReference>
<feature type="domain" description="GGDEF" evidence="2">
    <location>
        <begin position="393"/>
        <end position="527"/>
    </location>
</feature>
<dbReference type="Gene3D" id="3.30.70.270">
    <property type="match status" value="1"/>
</dbReference>
<keyword evidence="1" id="KW-0812">Transmembrane</keyword>
<keyword evidence="1" id="KW-0472">Membrane</keyword>
<dbReference type="PANTHER" id="PTHR46663:SF2">
    <property type="entry name" value="GGDEF DOMAIN-CONTAINING PROTEIN"/>
    <property type="match status" value="1"/>
</dbReference>
<dbReference type="CDD" id="cd01949">
    <property type="entry name" value="GGDEF"/>
    <property type="match status" value="1"/>
</dbReference>
<accession>A0A0F9T4H7</accession>
<dbReference type="Gene3D" id="3.30.450.20">
    <property type="entry name" value="PAS domain"/>
    <property type="match status" value="1"/>
</dbReference>
<dbReference type="AlphaFoldDB" id="A0A0F9T4H7"/>
<sequence>MLNKYCTSIANRLLLVLFLVSILTASLIGFLYYQYTIQKEYNDSEKSLHQLIFALSKSAAIAAYLEDITLAEEVVGGIAANDLVKAVQLRSGNMSLAKRGDINTLDKGTIDYKLESPFLSDIYVGDLIVVPDVTVIRADAKKAAINHVLLISVQTVVLMLIIAIMLNKQLLAEIKRMANGLHKIRIGSFERLNIAPSHQYDELGSLTNDINTLLISAQENFERERQLRLEVQELEKRFRGIFEQSSHGIAITNQLGSLQLHNPSFANIIGKHKLSQLMKDKSLSLFSVFGAEKQKIESAAALAIQTSQPQAVELRSENEGESRWLYCLISKMQGSASGQSSLEISLQDISERRAREELLKDQAELDALTKLFNRRAGESKIQQIINSVDKRRNTYAMFMIDLDGFKPVNDQYGHEAGDAVLIILADRLTECVRTEDIVMRWGGDEFVIFAKLNTNVSEASHIAQKLLDVINSPMECDLGKTFQVSASIGISLYPFNSDNMDTLVKYADAAMYQTKVESKNGYNYYSEPLSLDEDETLIHGV</sequence>
<dbReference type="Gene3D" id="6.10.340.10">
    <property type="match status" value="1"/>
</dbReference>
<dbReference type="InterPro" id="IPR052163">
    <property type="entry name" value="DGC-Regulatory_Protein"/>
</dbReference>
<evidence type="ECO:0000259" key="2">
    <source>
        <dbReference type="PROSITE" id="PS50887"/>
    </source>
</evidence>
<dbReference type="SUPFAM" id="SSF55073">
    <property type="entry name" value="Nucleotide cyclase"/>
    <property type="match status" value="1"/>
</dbReference>
<dbReference type="NCBIfam" id="TIGR00229">
    <property type="entry name" value="sensory_box"/>
    <property type="match status" value="1"/>
</dbReference>
<dbReference type="Pfam" id="PF00990">
    <property type="entry name" value="GGDEF"/>
    <property type="match status" value="1"/>
</dbReference>
<protein>
    <recommendedName>
        <fullName evidence="2">GGDEF domain-containing protein</fullName>
    </recommendedName>
</protein>
<dbReference type="InterPro" id="IPR029787">
    <property type="entry name" value="Nucleotide_cyclase"/>
</dbReference>
<dbReference type="InterPro" id="IPR035965">
    <property type="entry name" value="PAS-like_dom_sf"/>
</dbReference>
<reference evidence="3" key="1">
    <citation type="journal article" date="2015" name="Nature">
        <title>Complex archaea that bridge the gap between prokaryotes and eukaryotes.</title>
        <authorList>
            <person name="Spang A."/>
            <person name="Saw J.H."/>
            <person name="Jorgensen S.L."/>
            <person name="Zaremba-Niedzwiedzka K."/>
            <person name="Martijn J."/>
            <person name="Lind A.E."/>
            <person name="van Eijk R."/>
            <person name="Schleper C."/>
            <person name="Guy L."/>
            <person name="Ettema T.J."/>
        </authorList>
    </citation>
    <scope>NUCLEOTIDE SEQUENCE</scope>
</reference>